<protein>
    <recommendedName>
        <fullName evidence="3">TIGR04255 family protein</fullName>
    </recommendedName>
</protein>
<organism evidence="1 2">
    <name type="scientific">Archangium minus</name>
    <dbReference type="NCBI Taxonomy" id="83450"/>
    <lineage>
        <taxon>Bacteria</taxon>
        <taxon>Pseudomonadati</taxon>
        <taxon>Myxococcota</taxon>
        <taxon>Myxococcia</taxon>
        <taxon>Myxococcales</taxon>
        <taxon>Cystobacterineae</taxon>
        <taxon>Archangiaceae</taxon>
        <taxon>Archangium</taxon>
    </lineage>
</organism>
<dbReference type="EMBL" id="CP043494">
    <property type="protein sequence ID" value="WNG44441.1"/>
    <property type="molecule type" value="Genomic_DNA"/>
</dbReference>
<proteinExistence type="predicted"/>
<reference evidence="1 2" key="1">
    <citation type="submission" date="2019-08" db="EMBL/GenBank/DDBJ databases">
        <title>Archangium and Cystobacter genomes.</title>
        <authorList>
            <person name="Chen I.-C.K."/>
            <person name="Wielgoss S."/>
        </authorList>
    </citation>
    <scope>NUCLEOTIDE SEQUENCE [LARGE SCALE GENOMIC DNA]</scope>
    <source>
        <strain evidence="1 2">Cbm 6</strain>
    </source>
</reference>
<evidence type="ECO:0008006" key="3">
    <source>
        <dbReference type="Google" id="ProtNLM"/>
    </source>
</evidence>
<dbReference type="RefSeq" id="WP_395817246.1">
    <property type="nucleotide sequence ID" value="NZ_CP043494.1"/>
</dbReference>
<sequence length="249" mass="27788">MIRDCLLHKPPGNVIRFALLPEAEVPMAEVLMRRVLDVINALAPVARPLALDLVLACRTRELPFFEQDVFPAVPSFHIREEHQPPRVSAQAVYSSGRLEASVVPELTQDVLTHWCMTALAQKSPGPDYLVTFETLVCTYARARLFDEEPVRGLRLRDAGGNTWDAPIVLRDGEAWVAGPLEDRPMDAPISFRISNMDGRLDTHVQVGWALWDVPGTPEHRALGQALGRIRAQGWTPEFVPPGFATIFEK</sequence>
<accession>A0ABY9WNV0</accession>
<evidence type="ECO:0000313" key="1">
    <source>
        <dbReference type="EMBL" id="WNG44441.1"/>
    </source>
</evidence>
<evidence type="ECO:0000313" key="2">
    <source>
        <dbReference type="Proteomes" id="UP001611383"/>
    </source>
</evidence>
<gene>
    <name evidence="1" type="ORF">F0U60_10215</name>
</gene>
<name>A0ABY9WNV0_9BACT</name>
<keyword evidence="2" id="KW-1185">Reference proteome</keyword>
<dbReference type="Proteomes" id="UP001611383">
    <property type="component" value="Chromosome"/>
</dbReference>